<evidence type="ECO:0000256" key="1">
    <source>
        <dbReference type="ARBA" id="ARBA00004370"/>
    </source>
</evidence>
<feature type="non-terminal residue" evidence="4">
    <location>
        <position position="200"/>
    </location>
</feature>
<sequence>MLPTILHTDAAGQITRIIAPDINYNPDFGAGIDGRIFEYPSPNTRWHIEGGLSQRVASWFNAKFETGLLRESRWSWNVQIKYNRSGTPRFYGIGNDSPQSNRSVYTRQQLGVTGTLGWNITHAWQLAYTLAANKVKVGAGTLPGIPSMTIRFPGERGIGTTHELLNRVALIYDTRNDITIPTRGVDIVLYGGVANRGFRL</sequence>
<comment type="caution">
    <text evidence="4">The sequence shown here is derived from an EMBL/GenBank/DDBJ whole genome shotgun (WGS) entry which is preliminary data.</text>
</comment>
<accession>T0ZNH4</accession>
<proteinExistence type="predicted"/>
<evidence type="ECO:0000259" key="3">
    <source>
        <dbReference type="Pfam" id="PF01103"/>
    </source>
</evidence>
<evidence type="ECO:0000256" key="2">
    <source>
        <dbReference type="ARBA" id="ARBA00023136"/>
    </source>
</evidence>
<comment type="subcellular location">
    <subcellularLocation>
        <location evidence="1">Membrane</location>
    </subcellularLocation>
</comment>
<dbReference type="Pfam" id="PF01103">
    <property type="entry name" value="Omp85"/>
    <property type="match status" value="1"/>
</dbReference>
<name>T0ZNH4_9ZZZZ</name>
<dbReference type="InterPro" id="IPR000184">
    <property type="entry name" value="Bac_surfAg_D15"/>
</dbReference>
<evidence type="ECO:0000313" key="4">
    <source>
        <dbReference type="EMBL" id="EQD46032.1"/>
    </source>
</evidence>
<dbReference type="Gene3D" id="2.40.160.50">
    <property type="entry name" value="membrane protein fhac: a member of the omp85/tpsb transporter family"/>
    <property type="match status" value="1"/>
</dbReference>
<dbReference type="EMBL" id="AUZX01010833">
    <property type="protein sequence ID" value="EQD46032.1"/>
    <property type="molecule type" value="Genomic_DNA"/>
</dbReference>
<feature type="domain" description="Bacterial surface antigen (D15)" evidence="3">
    <location>
        <begin position="48"/>
        <end position="188"/>
    </location>
</feature>
<organism evidence="4">
    <name type="scientific">mine drainage metagenome</name>
    <dbReference type="NCBI Taxonomy" id="410659"/>
    <lineage>
        <taxon>unclassified sequences</taxon>
        <taxon>metagenomes</taxon>
        <taxon>ecological metagenomes</taxon>
    </lineage>
</organism>
<protein>
    <submittedName>
        <fullName evidence="4">Surface antigen (D15)</fullName>
    </submittedName>
</protein>
<dbReference type="GO" id="GO:0019867">
    <property type="term" value="C:outer membrane"/>
    <property type="evidence" value="ECO:0007669"/>
    <property type="project" value="InterPro"/>
</dbReference>
<dbReference type="AlphaFoldDB" id="T0ZNH4"/>
<gene>
    <name evidence="4" type="ORF">B1A_14755</name>
</gene>
<reference evidence="4" key="2">
    <citation type="journal article" date="2014" name="ISME J.">
        <title>Microbial stratification in low pH oxic and suboxic macroscopic growths along an acid mine drainage.</title>
        <authorList>
            <person name="Mendez-Garcia C."/>
            <person name="Mesa V."/>
            <person name="Sprenger R.R."/>
            <person name="Richter M."/>
            <person name="Diez M.S."/>
            <person name="Solano J."/>
            <person name="Bargiela R."/>
            <person name="Golyshina O.V."/>
            <person name="Manteca A."/>
            <person name="Ramos J.L."/>
            <person name="Gallego J.R."/>
            <person name="Llorente I."/>
            <person name="Martins Dos Santos V.A."/>
            <person name="Jensen O.N."/>
            <person name="Pelaez A.I."/>
            <person name="Sanchez J."/>
            <person name="Ferrer M."/>
        </authorList>
    </citation>
    <scope>NUCLEOTIDE SEQUENCE</scope>
</reference>
<keyword evidence="2" id="KW-0472">Membrane</keyword>
<reference evidence="4" key="1">
    <citation type="submission" date="2013-08" db="EMBL/GenBank/DDBJ databases">
        <authorList>
            <person name="Mendez C."/>
            <person name="Richter M."/>
            <person name="Ferrer M."/>
            <person name="Sanchez J."/>
        </authorList>
    </citation>
    <scope>NUCLEOTIDE SEQUENCE</scope>
</reference>